<evidence type="ECO:0000313" key="2">
    <source>
        <dbReference type="EMBL" id="JAE21229.1"/>
    </source>
</evidence>
<sequence length="79" mass="8484">MLEDSCSTRILLLGPLLYKQSWTSFSSSSVRGLKSSDRSSLGALSDFRSSASFSSCSFTSNPNSPNLRSNRLDPSSASL</sequence>
<reference evidence="2" key="1">
    <citation type="submission" date="2014-09" db="EMBL/GenBank/DDBJ databases">
        <authorList>
            <person name="Magalhaes I.L.F."/>
            <person name="Oliveira U."/>
            <person name="Santos F.R."/>
            <person name="Vidigal T.H.D.A."/>
            <person name="Brescovit A.D."/>
            <person name="Santos A.J."/>
        </authorList>
    </citation>
    <scope>NUCLEOTIDE SEQUENCE</scope>
    <source>
        <tissue evidence="2">Shoot tissue taken approximately 20 cm above the soil surface</tissue>
    </source>
</reference>
<proteinExistence type="predicted"/>
<accession>A0A0A9GCS2</accession>
<protein>
    <submittedName>
        <fullName evidence="2">Uncharacterized protein</fullName>
    </submittedName>
</protein>
<dbReference type="EMBL" id="GBRH01176667">
    <property type="protein sequence ID" value="JAE21229.1"/>
    <property type="molecule type" value="Transcribed_RNA"/>
</dbReference>
<evidence type="ECO:0000256" key="1">
    <source>
        <dbReference type="SAM" id="MobiDB-lite"/>
    </source>
</evidence>
<name>A0A0A9GCS2_ARUDO</name>
<dbReference type="AlphaFoldDB" id="A0A0A9GCS2"/>
<organism evidence="2">
    <name type="scientific">Arundo donax</name>
    <name type="common">Giant reed</name>
    <name type="synonym">Donax arundinaceus</name>
    <dbReference type="NCBI Taxonomy" id="35708"/>
    <lineage>
        <taxon>Eukaryota</taxon>
        <taxon>Viridiplantae</taxon>
        <taxon>Streptophyta</taxon>
        <taxon>Embryophyta</taxon>
        <taxon>Tracheophyta</taxon>
        <taxon>Spermatophyta</taxon>
        <taxon>Magnoliopsida</taxon>
        <taxon>Liliopsida</taxon>
        <taxon>Poales</taxon>
        <taxon>Poaceae</taxon>
        <taxon>PACMAD clade</taxon>
        <taxon>Arundinoideae</taxon>
        <taxon>Arundineae</taxon>
        <taxon>Arundo</taxon>
    </lineage>
</organism>
<feature type="compositionally biased region" description="Low complexity" evidence="1">
    <location>
        <begin position="49"/>
        <end position="69"/>
    </location>
</feature>
<reference evidence="2" key="2">
    <citation type="journal article" date="2015" name="Data Brief">
        <title>Shoot transcriptome of the giant reed, Arundo donax.</title>
        <authorList>
            <person name="Barrero R.A."/>
            <person name="Guerrero F.D."/>
            <person name="Moolhuijzen P."/>
            <person name="Goolsby J.A."/>
            <person name="Tidwell J."/>
            <person name="Bellgard S.E."/>
            <person name="Bellgard M.I."/>
        </authorList>
    </citation>
    <scope>NUCLEOTIDE SEQUENCE</scope>
    <source>
        <tissue evidence="2">Shoot tissue taken approximately 20 cm above the soil surface</tissue>
    </source>
</reference>
<feature type="region of interest" description="Disordered" evidence="1">
    <location>
        <begin position="49"/>
        <end position="79"/>
    </location>
</feature>